<organism evidence="2 3">
    <name type="scientific">Glonium stellatum</name>
    <dbReference type="NCBI Taxonomy" id="574774"/>
    <lineage>
        <taxon>Eukaryota</taxon>
        <taxon>Fungi</taxon>
        <taxon>Dikarya</taxon>
        <taxon>Ascomycota</taxon>
        <taxon>Pezizomycotina</taxon>
        <taxon>Dothideomycetes</taxon>
        <taxon>Pleosporomycetidae</taxon>
        <taxon>Gloniales</taxon>
        <taxon>Gloniaceae</taxon>
        <taxon>Glonium</taxon>
    </lineage>
</organism>
<proteinExistence type="predicted"/>
<evidence type="ECO:0000313" key="2">
    <source>
        <dbReference type="EMBL" id="OCL05694.1"/>
    </source>
</evidence>
<dbReference type="Proteomes" id="UP000250140">
    <property type="component" value="Unassembled WGS sequence"/>
</dbReference>
<accession>A0A8E2EVN1</accession>
<evidence type="ECO:0000313" key="3">
    <source>
        <dbReference type="Proteomes" id="UP000250140"/>
    </source>
</evidence>
<protein>
    <submittedName>
        <fullName evidence="2">Uncharacterized protein</fullName>
    </submittedName>
</protein>
<feature type="compositionally biased region" description="Polar residues" evidence="1">
    <location>
        <begin position="190"/>
        <end position="221"/>
    </location>
</feature>
<dbReference type="AlphaFoldDB" id="A0A8E2EVN1"/>
<sequence length="535" mass="58593">MATSDFQAAGIDSENTTNIHKKLKPLELDREAISGAPHNGITTSPLIVETDAKAALDICQHLAQSPVRRDIEGALVNAPRKKTFTPLSTVEADAKPPPSAIERKVETLNNVLPCYLAALGTHPPSLIIETKLQQLLDALFQYLAQSLSQNTPSSPPIIETKAGATLVHTAVFGPCALGAFTEFIQNLGNAPSSPSTTETKAETTSLASAPNKQAERSQGSLRVNIPSPHMTRGQALFQRPMLSPDTFMLVSPGGMGVTPVGQQFDTSAIKRYFTSLQQFDFSPVEGYPTSPQQFDSSAAEGYPILLQQFDSSPVEGYPTSPQQFDSSAAEGYPTSLQQFDSSTVSEHLAPYRYGSGNTKTCGNNKDCLYAKTLTRAATYFIRACEMTRKEATLSGPSPAKLVRIAEERILDYVQSLVYLSEDWKWELHDDEKGDEKMPEVVVNGVIEGIYDLEMDITRPRLFVGQSKIHEGRVGYRVVEVESAWEACRRALTDAWSEERISTKFVIAVAWNSPGKPTNKELYSMCRDVDGILIYV</sequence>
<feature type="region of interest" description="Disordered" evidence="1">
    <location>
        <begin position="190"/>
        <end position="227"/>
    </location>
</feature>
<keyword evidence="3" id="KW-1185">Reference proteome</keyword>
<gene>
    <name evidence="2" type="ORF">AOQ84DRAFT_413009</name>
</gene>
<evidence type="ECO:0000256" key="1">
    <source>
        <dbReference type="SAM" id="MobiDB-lite"/>
    </source>
</evidence>
<reference evidence="2 3" key="1">
    <citation type="journal article" date="2016" name="Nat. Commun.">
        <title>Ectomycorrhizal ecology is imprinted in the genome of the dominant symbiotic fungus Cenococcum geophilum.</title>
        <authorList>
            <consortium name="DOE Joint Genome Institute"/>
            <person name="Peter M."/>
            <person name="Kohler A."/>
            <person name="Ohm R.A."/>
            <person name="Kuo A."/>
            <person name="Krutzmann J."/>
            <person name="Morin E."/>
            <person name="Arend M."/>
            <person name="Barry K.W."/>
            <person name="Binder M."/>
            <person name="Choi C."/>
            <person name="Clum A."/>
            <person name="Copeland A."/>
            <person name="Grisel N."/>
            <person name="Haridas S."/>
            <person name="Kipfer T."/>
            <person name="LaButti K."/>
            <person name="Lindquist E."/>
            <person name="Lipzen A."/>
            <person name="Maire R."/>
            <person name="Meier B."/>
            <person name="Mihaltcheva S."/>
            <person name="Molinier V."/>
            <person name="Murat C."/>
            <person name="Poggeler S."/>
            <person name="Quandt C.A."/>
            <person name="Sperisen C."/>
            <person name="Tritt A."/>
            <person name="Tisserant E."/>
            <person name="Crous P.W."/>
            <person name="Henrissat B."/>
            <person name="Nehls U."/>
            <person name="Egli S."/>
            <person name="Spatafora J.W."/>
            <person name="Grigoriev I.V."/>
            <person name="Martin F.M."/>
        </authorList>
    </citation>
    <scope>NUCLEOTIDE SEQUENCE [LARGE SCALE GENOMIC DNA]</scope>
    <source>
        <strain evidence="2 3">CBS 207.34</strain>
    </source>
</reference>
<name>A0A8E2EVN1_9PEZI</name>
<dbReference type="EMBL" id="KV750232">
    <property type="protein sequence ID" value="OCL05694.1"/>
    <property type="molecule type" value="Genomic_DNA"/>
</dbReference>